<dbReference type="GeneID" id="36514729"/>
<dbReference type="RefSeq" id="XP_024663306.1">
    <property type="nucleotide sequence ID" value="XM_024807538.1"/>
</dbReference>
<dbReference type="PANTHER" id="PTHR22957:SF502">
    <property type="entry name" value="SMALL G PROTEIN SIGNALING MODULATOR 2-RELATED"/>
    <property type="match status" value="1"/>
</dbReference>
<dbReference type="Gene3D" id="2.30.29.230">
    <property type="match status" value="1"/>
</dbReference>
<evidence type="ECO:0000313" key="7">
    <source>
        <dbReference type="Proteomes" id="UP000238350"/>
    </source>
</evidence>
<dbReference type="InterPro" id="IPR035969">
    <property type="entry name" value="Rab-GAP_TBC_sf"/>
</dbReference>
<dbReference type="AlphaFoldDB" id="A0A2T0FEG4"/>
<dbReference type="FunFam" id="1.10.472.80:FF:000005">
    <property type="entry name" value="TBC1 domain family member 15"/>
    <property type="match status" value="1"/>
</dbReference>
<dbReference type="PANTHER" id="PTHR22957">
    <property type="entry name" value="TBC1 DOMAIN FAMILY MEMBER GTPASE-ACTIVATING PROTEIN"/>
    <property type="match status" value="1"/>
</dbReference>
<dbReference type="InterPro" id="IPR021935">
    <property type="entry name" value="SGSM1/2_RBD"/>
</dbReference>
<dbReference type="STRING" id="45607.A0A2T0FEG4"/>
<gene>
    <name evidence="5" type="ORF">B9G98_00980</name>
    <name evidence="6" type="ORF">B9G98_01802</name>
</gene>
<keyword evidence="1" id="KW-0343">GTPase activation</keyword>
<reference evidence="5 7" key="1">
    <citation type="submission" date="2017-04" db="EMBL/GenBank/DDBJ databases">
        <title>Genome sequencing of [Candida] sorbophila.</title>
        <authorList>
            <person name="Ahn J.O."/>
        </authorList>
    </citation>
    <scope>NUCLEOTIDE SEQUENCE [LARGE SCALE GENOMIC DNA]</scope>
    <source>
        <strain evidence="5 7">DS02</strain>
    </source>
</reference>
<dbReference type="Gene3D" id="1.10.472.80">
    <property type="entry name" value="Ypt/Rab-GAP domain of gyp1p, domain 3"/>
    <property type="match status" value="1"/>
</dbReference>
<comment type="caution">
    <text evidence="5">The sequence shown here is derived from an EMBL/GenBank/DDBJ whole genome shotgun (WGS) entry which is preliminary data.</text>
</comment>
<evidence type="ECO:0000256" key="1">
    <source>
        <dbReference type="ARBA" id="ARBA00022468"/>
    </source>
</evidence>
<evidence type="ECO:0000256" key="2">
    <source>
        <dbReference type="ARBA" id="ARBA00072091"/>
    </source>
</evidence>
<dbReference type="Pfam" id="PF00566">
    <property type="entry name" value="RabGAP-TBC"/>
    <property type="match status" value="1"/>
</dbReference>
<dbReference type="Proteomes" id="UP000238350">
    <property type="component" value="Unassembled WGS sequence"/>
</dbReference>
<proteinExistence type="predicted"/>
<evidence type="ECO:0000313" key="6">
    <source>
        <dbReference type="EMBL" id="PRT54182.1"/>
    </source>
</evidence>
<accession>A0A2T0FEG4</accession>
<evidence type="ECO:0000256" key="3">
    <source>
        <dbReference type="ARBA" id="ARBA00082648"/>
    </source>
</evidence>
<dbReference type="OrthoDB" id="10264062at2759"/>
<protein>
    <recommendedName>
        <fullName evidence="2">GTPase-activating protein GYP7</fullName>
    </recommendedName>
    <alternativeName>
        <fullName evidence="3">GAP for YPT7</fullName>
    </alternativeName>
</protein>
<dbReference type="EMBL" id="NDIQ01000001">
    <property type="protein sequence ID" value="PRT53360.1"/>
    <property type="molecule type" value="Genomic_DNA"/>
</dbReference>
<dbReference type="GO" id="GO:0005737">
    <property type="term" value="C:cytoplasm"/>
    <property type="evidence" value="ECO:0007669"/>
    <property type="project" value="UniProtKB-ARBA"/>
</dbReference>
<dbReference type="PROSITE" id="PS50086">
    <property type="entry name" value="TBC_RABGAP"/>
    <property type="match status" value="1"/>
</dbReference>
<dbReference type="GO" id="GO:0005096">
    <property type="term" value="F:GTPase activator activity"/>
    <property type="evidence" value="ECO:0007669"/>
    <property type="project" value="UniProtKB-KW"/>
</dbReference>
<dbReference type="EMBL" id="NDIQ01000015">
    <property type="protein sequence ID" value="PRT54182.1"/>
    <property type="molecule type" value="Genomic_DNA"/>
</dbReference>
<keyword evidence="7" id="KW-1185">Reference proteome</keyword>
<organism evidence="5 7">
    <name type="scientific">Wickerhamiella sorbophila</name>
    <dbReference type="NCBI Taxonomy" id="45607"/>
    <lineage>
        <taxon>Eukaryota</taxon>
        <taxon>Fungi</taxon>
        <taxon>Dikarya</taxon>
        <taxon>Ascomycota</taxon>
        <taxon>Saccharomycotina</taxon>
        <taxon>Dipodascomycetes</taxon>
        <taxon>Dipodascales</taxon>
        <taxon>Trichomonascaceae</taxon>
        <taxon>Wickerhamiella</taxon>
    </lineage>
</organism>
<feature type="domain" description="Rab-GAP TBC" evidence="4">
    <location>
        <begin position="365"/>
        <end position="589"/>
    </location>
</feature>
<evidence type="ECO:0000259" key="4">
    <source>
        <dbReference type="PROSITE" id="PS50086"/>
    </source>
</evidence>
<dbReference type="InterPro" id="IPR000195">
    <property type="entry name" value="Rab-GAP-TBC_dom"/>
</dbReference>
<dbReference type="FunFam" id="1.10.8.270:FF:000032">
    <property type="entry name" value="GTPase activating protein (Gyp7)"/>
    <property type="match status" value="1"/>
</dbReference>
<dbReference type="Pfam" id="PF12068">
    <property type="entry name" value="PH_RBD"/>
    <property type="match status" value="1"/>
</dbReference>
<dbReference type="SMART" id="SM00164">
    <property type="entry name" value="TBC"/>
    <property type="match status" value="1"/>
</dbReference>
<dbReference type="Gene3D" id="1.10.8.270">
    <property type="entry name" value="putative rabgap domain of human tbc1 domain family member 14 like domains"/>
    <property type="match status" value="1"/>
</dbReference>
<name>A0A2T0FEG4_9ASCO</name>
<evidence type="ECO:0000313" key="5">
    <source>
        <dbReference type="EMBL" id="PRT53360.1"/>
    </source>
</evidence>
<dbReference type="SUPFAM" id="SSF47923">
    <property type="entry name" value="Ypt/Rab-GAP domain of gyp1p"/>
    <property type="match status" value="2"/>
</dbReference>
<sequence length="696" mass="80746">MDTSKVQLLYCKSKVYIHPSKSSKDNIAGYLALIRPDGASDLDILLSWVPEYLIRQSKDDFDNYVQVDLDPESGAISETSRVMVSPPPLNARSSHAFSIAVKDLFSIQVRQPSLGWWWGSLLFYTRTQVTLPALFFHDLESESTVNEQKRNCESFEPFSDSGDLYWGGQSFLKELRKYVKLVDATVERGLLLVNPDVADKLSFSPAAAKLVTPQPGDDNIAKLSKAWEDAKWGLMEKLAAVTRFSRKAGQQVLDRTPANVKAMLKVPEVEQLSNDFDSARIYLAEWALGIAENSDPRYDVVWMDSYDDLISSIGATDEEYDVISLAASVERRNPVTLEEWNSFFDLSGRLCITQTEVLDRIFHGGLEPSARTEGWLFLLGVYPWDSNAIERHSITSEKRNEYYRLKRHWWDDTERQNNDEFWKDQKHRIEKDVLRTDRQLEIFGQSDIPHPDPDSRFASQGANPHLEQMKDMLITYNEYNENLGYIQGMSDLLSPLYVVLQDDALAFWAFCQFMRRMERNFLRDQSGMHDQLKTLESLVRFMLPQLFEHLEKAESTHFFFFFRMLLVWYKREFEWDAVLRLWEVLWTDFYSSQFHLFLALAILDLNKEVIMAQLHHFDEVLKYINELGQSLDIDVVLMRAEQLFQRFSNTIDLIDRRRKDGQHAVLPSVPDSLRQLRDRKIVEVRESARPEGATGG</sequence>